<evidence type="ECO:0000313" key="2">
    <source>
        <dbReference type="EMBL" id="MBK7677103.1"/>
    </source>
</evidence>
<dbReference type="AlphaFoldDB" id="A0A935Q180"/>
<dbReference type="Proteomes" id="UP000697998">
    <property type="component" value="Unassembled WGS sequence"/>
</dbReference>
<gene>
    <name evidence="2" type="ORF">IPJ27_21470</name>
</gene>
<proteinExistence type="predicted"/>
<feature type="region of interest" description="Disordered" evidence="1">
    <location>
        <begin position="95"/>
        <end position="122"/>
    </location>
</feature>
<organism evidence="2 3">
    <name type="scientific">Candidatus Accumulibacter proximus</name>
    <dbReference type="NCBI Taxonomy" id="2954385"/>
    <lineage>
        <taxon>Bacteria</taxon>
        <taxon>Pseudomonadati</taxon>
        <taxon>Pseudomonadota</taxon>
        <taxon>Betaproteobacteria</taxon>
        <taxon>Candidatus Accumulibacter</taxon>
    </lineage>
</organism>
<evidence type="ECO:0000256" key="1">
    <source>
        <dbReference type="SAM" id="MobiDB-lite"/>
    </source>
</evidence>
<protein>
    <submittedName>
        <fullName evidence="2">Uncharacterized protein</fullName>
    </submittedName>
</protein>
<comment type="caution">
    <text evidence="2">The sequence shown here is derived from an EMBL/GenBank/DDBJ whole genome shotgun (WGS) entry which is preliminary data.</text>
</comment>
<name>A0A935Q180_9PROT</name>
<dbReference type="EMBL" id="JADJMH010000034">
    <property type="protein sequence ID" value="MBK7677103.1"/>
    <property type="molecule type" value="Genomic_DNA"/>
</dbReference>
<evidence type="ECO:0000313" key="3">
    <source>
        <dbReference type="Proteomes" id="UP000697998"/>
    </source>
</evidence>
<sequence>MTLYMTKVRSPESPQSPLSLLLADSHKEMYPHQLVARFPHVAKRIAELWNDAEAIGDYFTDLMIPSRSNRQGFPPEVAVEIMALSMAHDKIGPVRARIENPRPGSGVRPYLWENEPARRGLE</sequence>
<reference evidence="2 3" key="1">
    <citation type="submission" date="2020-10" db="EMBL/GenBank/DDBJ databases">
        <title>Connecting structure to function with the recovery of over 1000 high-quality activated sludge metagenome-assembled genomes encoding full-length rRNA genes using long-read sequencing.</title>
        <authorList>
            <person name="Singleton C.M."/>
            <person name="Petriglieri F."/>
            <person name="Kristensen J.M."/>
            <person name="Kirkegaard R.H."/>
            <person name="Michaelsen T.Y."/>
            <person name="Andersen M.H."/>
            <person name="Karst S.M."/>
            <person name="Dueholm M.S."/>
            <person name="Nielsen P.H."/>
            <person name="Albertsen M."/>
        </authorList>
    </citation>
    <scope>NUCLEOTIDE SEQUENCE [LARGE SCALE GENOMIC DNA]</scope>
    <source>
        <strain evidence="2">EsbW_18-Q3-R4-48_BATAC.285</strain>
    </source>
</reference>
<accession>A0A935Q180</accession>